<proteinExistence type="predicted"/>
<dbReference type="AlphaFoldDB" id="A0AAE9YMG0"/>
<gene>
    <name evidence="1" type="ORF">SG35_020135</name>
</gene>
<dbReference type="RefSeq" id="WP_160298352.1">
    <property type="nucleotide sequence ID" value="NZ_CP059735.1"/>
</dbReference>
<evidence type="ECO:0000313" key="1">
    <source>
        <dbReference type="EMBL" id="WDD97606.1"/>
    </source>
</evidence>
<accession>A0AAE9YMG0</accession>
<dbReference type="Proteomes" id="UP000032568">
    <property type="component" value="Chromosome"/>
</dbReference>
<sequence>MKHLLALSLVIGLNGLTAAPVQAEQRYMECSSGDYELHYSGRSWLDQRGQDPLR</sequence>
<organism evidence="1 2">
    <name type="scientific">Thalassomonas actiniarum</name>
    <dbReference type="NCBI Taxonomy" id="485447"/>
    <lineage>
        <taxon>Bacteria</taxon>
        <taxon>Pseudomonadati</taxon>
        <taxon>Pseudomonadota</taxon>
        <taxon>Gammaproteobacteria</taxon>
        <taxon>Alteromonadales</taxon>
        <taxon>Colwelliaceae</taxon>
        <taxon>Thalassomonas</taxon>
    </lineage>
</organism>
<reference evidence="1 2" key="1">
    <citation type="journal article" date="2015" name="Genome Announc.">
        <title>Draft Genome Sequences of Marine Isolates of Thalassomonas viridans and Thalassomonas actiniarum.</title>
        <authorList>
            <person name="Olonade I."/>
            <person name="van Zyl L.J."/>
            <person name="Trindade M."/>
        </authorList>
    </citation>
    <scope>NUCLEOTIDE SEQUENCE [LARGE SCALE GENOMIC DNA]</scope>
    <source>
        <strain evidence="1 2">A5K-106</strain>
    </source>
</reference>
<name>A0AAE9YMG0_9GAMM</name>
<keyword evidence="2" id="KW-1185">Reference proteome</keyword>
<dbReference type="EMBL" id="CP059735">
    <property type="protein sequence ID" value="WDD97606.1"/>
    <property type="molecule type" value="Genomic_DNA"/>
</dbReference>
<reference evidence="1 2" key="2">
    <citation type="journal article" date="2022" name="Mar. Drugs">
        <title>Bioassay-Guided Fractionation Leads to the Detection of Cholic Acid Generated by the Rare Thalassomonas sp.</title>
        <authorList>
            <person name="Pheiffer F."/>
            <person name="Schneider Y.K."/>
            <person name="Hansen E.H."/>
            <person name="Andersen J.H."/>
            <person name="Isaksson J."/>
            <person name="Busche T."/>
            <person name="R C."/>
            <person name="Kalinowski J."/>
            <person name="Zyl L.V."/>
            <person name="Trindade M."/>
        </authorList>
    </citation>
    <scope>NUCLEOTIDE SEQUENCE [LARGE SCALE GENOMIC DNA]</scope>
    <source>
        <strain evidence="1 2">A5K-106</strain>
    </source>
</reference>
<dbReference type="KEGG" id="tact:SG35_020135"/>
<protein>
    <submittedName>
        <fullName evidence="1">Uncharacterized protein</fullName>
    </submittedName>
</protein>
<evidence type="ECO:0000313" key="2">
    <source>
        <dbReference type="Proteomes" id="UP000032568"/>
    </source>
</evidence>